<keyword evidence="3" id="KW-1133">Transmembrane helix</keyword>
<proteinExistence type="predicted"/>
<dbReference type="InterPro" id="IPR000008">
    <property type="entry name" value="C2_dom"/>
</dbReference>
<dbReference type="EMBL" id="CALNXI010001669">
    <property type="protein sequence ID" value="CAH3174541.1"/>
    <property type="molecule type" value="Genomic_DNA"/>
</dbReference>
<feature type="region of interest" description="Disordered" evidence="2">
    <location>
        <begin position="696"/>
        <end position="715"/>
    </location>
</feature>
<evidence type="ECO:0000256" key="3">
    <source>
        <dbReference type="SAM" id="Phobius"/>
    </source>
</evidence>
<reference evidence="5 6" key="1">
    <citation type="submission" date="2022-05" db="EMBL/GenBank/DDBJ databases">
        <authorList>
            <consortium name="Genoscope - CEA"/>
            <person name="William W."/>
        </authorList>
    </citation>
    <scope>NUCLEOTIDE SEQUENCE [LARGE SCALE GENOMIC DNA]</scope>
</reference>
<keyword evidence="3" id="KW-0812">Transmembrane</keyword>
<dbReference type="PANTHER" id="PTHR10024">
    <property type="entry name" value="SYNAPTOTAGMIN"/>
    <property type="match status" value="1"/>
</dbReference>
<evidence type="ECO:0000313" key="6">
    <source>
        <dbReference type="Proteomes" id="UP001159427"/>
    </source>
</evidence>
<sequence>MASYSRRGQRPGNQKTGDINLTDSEWSSKVYLQGVKTASAVESDVVSSSGMTGYSALVEDRSDNSLCFLDFGFSSFNSSTFHDKHLKASFDESTTKGILLEKLREVHMTMQGQAERLIESERELCLLRGQLESLSAEHEARPCNQGLQREMHHLTVEKKAFEFFKSESLKNREKFLMRVNDLDKALTVLSTAHSALQTEAREKEDVLDKTSNYVTVLERDNNKLQEEYKKIHEDHAAVKHQLLKRMKATEDAKGKIHQLNEEIVQLKMERDVVNGKVIVLEEEVQHHKRSFSNLIKEHECLLKNKLEQDQRLQKEISERLCLKMVNDLLVEESAHVKEAFQKLEQLTCALEQKSEDFSQNLHKLEKVSENTDKEMLKESGPSTITASQQRGSVNFLQDEVHKIKETLARLESEKTELLSQVSDLQNEQNVWLLQRSELEMTQAELVAENTQLRRDLTSKFTVQAPENNTEEINQKFEQEKEEAVKKAKEIMKKSFDEVCLELKTLKSEFSKVWGKLERKGKEVEEHCRDLQQEQEQSQKLSEELMQLRKDYADLAAKTSSRSQMICTLRDELMQKCQEVIELEATISSERQQNFTSKAGSPLKRRTLENYKSFEQKFESAEIFQTEFNEMKKLTSVNTSLNERLKELMIERDLALQDSQDLLNGMQQLRDAFEEEMERQLERERTDLRKEKHLLQMAKSQKDDDHPSNSDSSTETRLTLLTEQKIALEMKSKHLEYERDELRNQVEELYFMLVLAAIVGGIICAIIAIFMCIFACRYRTAHKVSDSSNSRMKSAESEPILAADQSSFNLSSTEMSSNENVSPCPSCRKLSSFSNPCECDFTSVQLADRKPCQVQFSIFYNFHNSHLFINIMCALNVTRRWYGKYPPTQVRFQLLPDDSNIYRTEIKSNTAEPIFNETFEFIGYSENELRALILRLGLYAFDKFSRGKMIGYTDVHFNKEKFLPSEPTIIWRELLPKCQSRGRSLSQTRGEIHISLRYEAGRARLNVTVLKATNLLRSSKFLNTAPYVSLILNANGQLLESRKTKKSRGMNAVWNQGFLFDVKNETIDDYSVTIKVMNHDLLKNDERIGQVIIGPHSKGSGREHWEEAMRNKHNRREVAMTHILE</sequence>
<gene>
    <name evidence="5" type="ORF">PEVE_00009586</name>
</gene>
<feature type="domain" description="C2" evidence="4">
    <location>
        <begin position="987"/>
        <end position="1108"/>
    </location>
</feature>
<feature type="transmembrane region" description="Helical" evidence="3">
    <location>
        <begin position="748"/>
        <end position="775"/>
    </location>
</feature>
<dbReference type="Proteomes" id="UP001159427">
    <property type="component" value="Unassembled WGS sequence"/>
</dbReference>
<feature type="coiled-coil region" evidence="1">
    <location>
        <begin position="207"/>
        <end position="356"/>
    </location>
</feature>
<name>A0ABN8R8C4_9CNID</name>
<dbReference type="PROSITE" id="PS50004">
    <property type="entry name" value="C2"/>
    <property type="match status" value="2"/>
</dbReference>
<dbReference type="PANTHER" id="PTHR10024:SF344">
    <property type="entry name" value="SYNAPTOTAGMIN-7"/>
    <property type="match status" value="1"/>
</dbReference>
<dbReference type="Gene3D" id="2.60.40.150">
    <property type="entry name" value="C2 domain"/>
    <property type="match status" value="2"/>
</dbReference>
<keyword evidence="1" id="KW-0175">Coiled coil</keyword>
<dbReference type="InterPro" id="IPR035892">
    <property type="entry name" value="C2_domain_sf"/>
</dbReference>
<feature type="domain" description="C2" evidence="4">
    <location>
        <begin position="849"/>
        <end position="971"/>
    </location>
</feature>
<evidence type="ECO:0000256" key="1">
    <source>
        <dbReference type="SAM" id="Coils"/>
    </source>
</evidence>
<comment type="caution">
    <text evidence="5">The sequence shown here is derived from an EMBL/GenBank/DDBJ whole genome shotgun (WGS) entry which is preliminary data.</text>
</comment>
<feature type="region of interest" description="Disordered" evidence="2">
    <location>
        <begin position="1"/>
        <end position="20"/>
    </location>
</feature>
<dbReference type="SMART" id="SM00239">
    <property type="entry name" value="C2"/>
    <property type="match status" value="2"/>
</dbReference>
<dbReference type="Pfam" id="PF00168">
    <property type="entry name" value="C2"/>
    <property type="match status" value="2"/>
</dbReference>
<dbReference type="SUPFAM" id="SSF49562">
    <property type="entry name" value="C2 domain (Calcium/lipid-binding domain, CaLB)"/>
    <property type="match status" value="2"/>
</dbReference>
<accession>A0ABN8R8C4</accession>
<evidence type="ECO:0000313" key="5">
    <source>
        <dbReference type="EMBL" id="CAH3174541.1"/>
    </source>
</evidence>
<protein>
    <recommendedName>
        <fullName evidence="4">C2 domain-containing protein</fullName>
    </recommendedName>
</protein>
<dbReference type="CDD" id="cd00276">
    <property type="entry name" value="C2B_Synaptotagmin"/>
    <property type="match status" value="1"/>
</dbReference>
<evidence type="ECO:0000256" key="2">
    <source>
        <dbReference type="SAM" id="MobiDB-lite"/>
    </source>
</evidence>
<feature type="compositionally biased region" description="Basic and acidic residues" evidence="2">
    <location>
        <begin position="696"/>
        <end position="707"/>
    </location>
</feature>
<organism evidence="5 6">
    <name type="scientific">Porites evermanni</name>
    <dbReference type="NCBI Taxonomy" id="104178"/>
    <lineage>
        <taxon>Eukaryota</taxon>
        <taxon>Metazoa</taxon>
        <taxon>Cnidaria</taxon>
        <taxon>Anthozoa</taxon>
        <taxon>Hexacorallia</taxon>
        <taxon>Scleractinia</taxon>
        <taxon>Fungiina</taxon>
        <taxon>Poritidae</taxon>
        <taxon>Porites</taxon>
    </lineage>
</organism>
<feature type="coiled-coil region" evidence="1">
    <location>
        <begin position="393"/>
        <end position="557"/>
    </location>
</feature>
<evidence type="ECO:0000259" key="4">
    <source>
        <dbReference type="PROSITE" id="PS50004"/>
    </source>
</evidence>
<keyword evidence="3" id="KW-0472">Membrane</keyword>
<keyword evidence="6" id="KW-1185">Reference proteome</keyword>
<feature type="compositionally biased region" description="Polar residues" evidence="2">
    <location>
        <begin position="11"/>
        <end position="20"/>
    </location>
</feature>